<feature type="disulfide bond" evidence="22">
    <location>
        <begin position="9"/>
        <end position="24"/>
    </location>
</feature>
<feature type="disulfide bond" evidence="22">
    <location>
        <begin position="1913"/>
        <end position="1925"/>
    </location>
</feature>
<dbReference type="EMBL" id="JAATIS010004753">
    <property type="protein sequence ID" value="KAG2460600.1"/>
    <property type="molecule type" value="Genomic_DNA"/>
</dbReference>
<dbReference type="SMART" id="SM00228">
    <property type="entry name" value="PDZ"/>
    <property type="match status" value="1"/>
</dbReference>
<comment type="similarity">
    <text evidence="3">Belongs to the LDLR family.</text>
</comment>
<dbReference type="InterPro" id="IPR001452">
    <property type="entry name" value="SH3_domain"/>
</dbReference>
<feature type="disulfide bond" evidence="22">
    <location>
        <begin position="2655"/>
        <end position="2670"/>
    </location>
</feature>
<feature type="disulfide bond" evidence="22">
    <location>
        <begin position="1850"/>
        <end position="1865"/>
    </location>
</feature>
<evidence type="ECO:0000256" key="15">
    <source>
        <dbReference type="ARBA" id="ARBA00023136"/>
    </source>
</evidence>
<dbReference type="Pfam" id="PF12662">
    <property type="entry name" value="cEGF"/>
    <property type="match status" value="2"/>
</dbReference>
<dbReference type="SMART" id="SM00569">
    <property type="entry name" value="L27"/>
    <property type="match status" value="2"/>
</dbReference>
<feature type="disulfide bond" evidence="22">
    <location>
        <begin position="1744"/>
        <end position="1756"/>
    </location>
</feature>
<feature type="disulfide bond" evidence="22">
    <location>
        <begin position="2604"/>
        <end position="2622"/>
    </location>
</feature>
<dbReference type="Gene3D" id="2.10.25.10">
    <property type="entry name" value="Laminin"/>
    <property type="match status" value="6"/>
</dbReference>
<dbReference type="Pfam" id="PF14670">
    <property type="entry name" value="FXa_inhibition"/>
    <property type="match status" value="1"/>
</dbReference>
<dbReference type="SUPFAM" id="SSF57184">
    <property type="entry name" value="Growth factor receptor domain"/>
    <property type="match status" value="1"/>
</dbReference>
<feature type="non-terminal residue" evidence="29">
    <location>
        <position position="3854"/>
    </location>
</feature>
<feature type="disulfide bond" evidence="22">
    <location>
        <begin position="91"/>
        <end position="106"/>
    </location>
</feature>
<dbReference type="InterPro" id="IPR014775">
    <property type="entry name" value="L27_C"/>
</dbReference>
<keyword evidence="9" id="KW-0812">Transmembrane</keyword>
<dbReference type="PROSITE" id="PS51022">
    <property type="entry name" value="L27"/>
    <property type="match status" value="2"/>
</dbReference>
<evidence type="ECO:0000256" key="22">
    <source>
        <dbReference type="PROSITE-ProRule" id="PRU00124"/>
    </source>
</evidence>
<evidence type="ECO:0000256" key="5">
    <source>
        <dbReference type="ARBA" id="ARBA00022475"/>
    </source>
</evidence>
<feature type="disulfide bond" evidence="22">
    <location>
        <begin position="1640"/>
        <end position="1655"/>
    </location>
</feature>
<feature type="repeat" description="LDL-receptor class B" evidence="24">
    <location>
        <begin position="489"/>
        <end position="532"/>
    </location>
</feature>
<dbReference type="SMART" id="SM00135">
    <property type="entry name" value="LY"/>
    <property type="match status" value="27"/>
</dbReference>
<protein>
    <submittedName>
        <fullName evidence="29">LRP2 protein</fullName>
    </submittedName>
</protein>
<dbReference type="SUPFAM" id="SSF57424">
    <property type="entry name" value="LDL receptor-like module"/>
    <property type="match status" value="26"/>
</dbReference>
<feature type="disulfide bond" evidence="22">
    <location>
        <begin position="1709"/>
        <end position="1727"/>
    </location>
</feature>
<feature type="disulfide bond" evidence="22">
    <location>
        <begin position="39"/>
        <end position="57"/>
    </location>
</feature>
<dbReference type="InterPro" id="IPR008144">
    <property type="entry name" value="Guanylate_kin-like_dom"/>
</dbReference>
<evidence type="ECO:0000256" key="4">
    <source>
        <dbReference type="ARBA" id="ARBA00022443"/>
    </source>
</evidence>
<dbReference type="Pfam" id="PF00595">
    <property type="entry name" value="PDZ"/>
    <property type="match status" value="1"/>
</dbReference>
<dbReference type="FunFam" id="4.10.400.10:FF:000045">
    <property type="entry name" value="Low-density lipoprotein receptor-related protein 2"/>
    <property type="match status" value="1"/>
</dbReference>
<feature type="disulfide bond" evidence="22">
    <location>
        <begin position="201"/>
        <end position="219"/>
    </location>
</feature>
<dbReference type="InterPro" id="IPR023415">
    <property type="entry name" value="LDLR_class-A_CS"/>
</dbReference>
<evidence type="ECO:0000256" key="24">
    <source>
        <dbReference type="PROSITE-ProRule" id="PRU00461"/>
    </source>
</evidence>
<dbReference type="Gene3D" id="3.40.50.300">
    <property type="entry name" value="P-loop containing nucleotide triphosphate hydrolases"/>
    <property type="match status" value="1"/>
</dbReference>
<dbReference type="Pfam" id="PF00057">
    <property type="entry name" value="Ldl_recept_a"/>
    <property type="match status" value="26"/>
</dbReference>
<keyword evidence="7" id="KW-0597">Phosphoprotein</keyword>
<dbReference type="Pfam" id="PF07645">
    <property type="entry name" value="EGF_CA"/>
    <property type="match status" value="1"/>
</dbReference>
<dbReference type="InterPro" id="IPR051221">
    <property type="entry name" value="LDLR-related"/>
</dbReference>
<dbReference type="FunFam" id="4.10.400.10:FF:000065">
    <property type="entry name" value="Transmembrane protease serine 7"/>
    <property type="match status" value="2"/>
</dbReference>
<dbReference type="SMART" id="SM00072">
    <property type="entry name" value="GuKc"/>
    <property type="match status" value="1"/>
</dbReference>
<dbReference type="PROSITE" id="PS50002">
    <property type="entry name" value="SH3"/>
    <property type="match status" value="1"/>
</dbReference>
<feature type="disulfide bond" evidence="22">
    <location>
        <begin position="1920"/>
        <end position="1938"/>
    </location>
</feature>
<dbReference type="SMART" id="SM00181">
    <property type="entry name" value="EGF"/>
    <property type="match status" value="16"/>
</dbReference>
<feature type="disulfide bond" evidence="22">
    <location>
        <begin position="1870"/>
        <end position="1882"/>
    </location>
</feature>
<feature type="disulfide bond" evidence="22">
    <location>
        <begin position="2475"/>
        <end position="2487"/>
    </location>
</feature>
<evidence type="ECO:0000256" key="3">
    <source>
        <dbReference type="ARBA" id="ARBA00009939"/>
    </source>
</evidence>
<feature type="disulfide bond" evidence="22">
    <location>
        <begin position="2729"/>
        <end position="2747"/>
    </location>
</feature>
<feature type="disulfide bond" evidence="22">
    <location>
        <begin position="1587"/>
        <end position="1605"/>
    </location>
</feature>
<dbReference type="SUPFAM" id="SSF50044">
    <property type="entry name" value="SH3-domain"/>
    <property type="match status" value="1"/>
</dbReference>
<keyword evidence="6" id="KW-0245">EGF-like domain</keyword>
<dbReference type="SUPFAM" id="SSF57196">
    <property type="entry name" value="EGF/Laminin"/>
    <property type="match status" value="5"/>
</dbReference>
<dbReference type="GO" id="GO:0005509">
    <property type="term" value="F:calcium ion binding"/>
    <property type="evidence" value="ECO:0007669"/>
    <property type="project" value="InterPro"/>
</dbReference>
<dbReference type="PROSITE" id="PS01187">
    <property type="entry name" value="EGF_CA"/>
    <property type="match status" value="3"/>
</dbReference>
<dbReference type="Gene3D" id="2.30.42.10">
    <property type="match status" value="1"/>
</dbReference>
<feature type="disulfide bond" evidence="22">
    <location>
        <begin position="2537"/>
        <end position="2552"/>
    </location>
</feature>
<feature type="disulfide bond" evidence="22">
    <location>
        <begin position="2441"/>
        <end position="2459"/>
    </location>
</feature>
<feature type="disulfide bond" evidence="22">
    <location>
        <begin position="2565"/>
        <end position="2583"/>
    </location>
</feature>
<dbReference type="InterPro" id="IPR008145">
    <property type="entry name" value="GK/Ca_channel_bsu"/>
</dbReference>
<dbReference type="InterPro" id="IPR000152">
    <property type="entry name" value="EGF-type_Asp/Asn_hydroxyl_site"/>
</dbReference>
<feature type="domain" description="Guanylate kinase-like" evidence="26">
    <location>
        <begin position="3628"/>
        <end position="3838"/>
    </location>
</feature>
<dbReference type="GO" id="GO:0042562">
    <property type="term" value="F:hormone binding"/>
    <property type="evidence" value="ECO:0007669"/>
    <property type="project" value="TreeGrafter"/>
</dbReference>
<dbReference type="CDD" id="cd00112">
    <property type="entry name" value="LDLa"/>
    <property type="match status" value="26"/>
</dbReference>
<dbReference type="SUPFAM" id="SSF101288">
    <property type="entry name" value="L27 domain"/>
    <property type="match status" value="1"/>
</dbReference>
<dbReference type="PANTHER" id="PTHR22722:SF11">
    <property type="entry name" value="LOW-DENSITY LIPOPROTEIN RECEPTOR-RELATED PROTEIN 2"/>
    <property type="match status" value="1"/>
</dbReference>
<keyword evidence="30" id="KW-1185">Reference proteome</keyword>
<dbReference type="FunFam" id="2.10.25.10:FF:000009">
    <property type="entry name" value="Low-density lipoprotein receptor isoform 1"/>
    <property type="match status" value="1"/>
</dbReference>
<dbReference type="Gene3D" id="2.120.10.30">
    <property type="entry name" value="TolB, C-terminal domain"/>
    <property type="match status" value="6"/>
</dbReference>
<feature type="disulfide bond" evidence="22">
    <location>
        <begin position="1668"/>
        <end position="1686"/>
    </location>
</feature>
<feature type="repeat" description="LDL-receptor class B" evidence="24">
    <location>
        <begin position="1126"/>
        <end position="1169"/>
    </location>
</feature>
<organism evidence="29 30">
    <name type="scientific">Polypterus senegalus</name>
    <name type="common">Senegal bichir</name>
    <dbReference type="NCBI Taxonomy" id="55291"/>
    <lineage>
        <taxon>Eukaryota</taxon>
        <taxon>Metazoa</taxon>
        <taxon>Chordata</taxon>
        <taxon>Craniata</taxon>
        <taxon>Vertebrata</taxon>
        <taxon>Euteleostomi</taxon>
        <taxon>Actinopterygii</taxon>
        <taxon>Polypteriformes</taxon>
        <taxon>Polypteridae</taxon>
        <taxon>Polypterus</taxon>
    </lineage>
</organism>
<feature type="disulfide bond" evidence="22">
    <location>
        <begin position="2597"/>
        <end position="2609"/>
    </location>
</feature>
<feature type="disulfide bond" evidence="22">
    <location>
        <begin position="2577"/>
        <end position="2592"/>
    </location>
</feature>
<keyword evidence="19" id="KW-0325">Glycoprotein</keyword>
<dbReference type="InterPro" id="IPR027417">
    <property type="entry name" value="P-loop_NTPase"/>
</dbReference>
<feature type="disulfide bond" evidence="22">
    <location>
        <begin position="2643"/>
        <end position="2661"/>
    </location>
</feature>
<dbReference type="InterPro" id="IPR000033">
    <property type="entry name" value="LDLR_classB_rpt"/>
</dbReference>
<feature type="disulfide bond" evidence="22">
    <location>
        <begin position="32"/>
        <end position="44"/>
    </location>
</feature>
<evidence type="ECO:0000313" key="29">
    <source>
        <dbReference type="EMBL" id="KAG2460600.1"/>
    </source>
</evidence>
<dbReference type="SMART" id="SM00192">
    <property type="entry name" value="LDLa"/>
    <property type="match status" value="26"/>
</dbReference>
<feature type="disulfide bond" evidence="22">
    <location>
        <begin position="2393"/>
        <end position="2405"/>
    </location>
</feature>
<dbReference type="FunFam" id="4.10.400.10:FF:000005">
    <property type="entry name" value="low-density lipoprotein receptor-related protein 1B"/>
    <property type="match status" value="1"/>
</dbReference>
<dbReference type="InterPro" id="IPR020590">
    <property type="entry name" value="Guanylate_kinase_CS"/>
</dbReference>
<dbReference type="PROSITE" id="PS01209">
    <property type="entry name" value="LDLRA_1"/>
    <property type="match status" value="13"/>
</dbReference>
<feature type="disulfide bond" evidence="22">
    <location>
        <begin position="2680"/>
        <end position="2692"/>
    </location>
</feature>
<evidence type="ECO:0000259" key="27">
    <source>
        <dbReference type="PROSITE" id="PS50106"/>
    </source>
</evidence>
<dbReference type="InterPro" id="IPR000742">
    <property type="entry name" value="EGF"/>
</dbReference>
<feature type="repeat" description="LDL-receptor class B" evidence="24">
    <location>
        <begin position="533"/>
        <end position="577"/>
    </location>
</feature>
<evidence type="ECO:0000256" key="17">
    <source>
        <dbReference type="ARBA" id="ARBA00023170"/>
    </source>
</evidence>
<evidence type="ECO:0000256" key="23">
    <source>
        <dbReference type="PROSITE-ProRule" id="PRU00192"/>
    </source>
</evidence>
<feature type="disulfide bond" evidence="22">
    <location>
        <begin position="1628"/>
        <end position="1646"/>
    </location>
</feature>
<evidence type="ECO:0000256" key="12">
    <source>
        <dbReference type="ARBA" id="ARBA00022753"/>
    </source>
</evidence>
<dbReference type="GO" id="GO:0005905">
    <property type="term" value="C:clathrin-coated pit"/>
    <property type="evidence" value="ECO:0007669"/>
    <property type="project" value="UniProtKB-KW"/>
</dbReference>
<feature type="repeat" description="LDL-receptor class B" evidence="24">
    <location>
        <begin position="2947"/>
        <end position="2989"/>
    </location>
</feature>
<feature type="domain" description="L27" evidence="28">
    <location>
        <begin position="3296"/>
        <end position="3350"/>
    </location>
</feature>
<dbReference type="SUPFAM" id="SSF50156">
    <property type="entry name" value="PDZ domain-like"/>
    <property type="match status" value="1"/>
</dbReference>
<evidence type="ECO:0000256" key="21">
    <source>
        <dbReference type="ARBA" id="ARBA00046273"/>
    </source>
</evidence>
<dbReference type="InterPro" id="IPR036028">
    <property type="entry name" value="SH3-like_dom_sf"/>
</dbReference>
<evidence type="ECO:0000256" key="9">
    <source>
        <dbReference type="ARBA" id="ARBA00022692"/>
    </source>
</evidence>
<dbReference type="InterPro" id="IPR001881">
    <property type="entry name" value="EGF-like_Ca-bd_dom"/>
</dbReference>
<feature type="repeat" description="LDL-receptor class B" evidence="24">
    <location>
        <begin position="1399"/>
        <end position="1442"/>
    </location>
</feature>
<dbReference type="FunFam" id="4.10.400.10:FF:000011">
    <property type="entry name" value="Low-density lipoprotein receptor-related protein 1"/>
    <property type="match status" value="2"/>
</dbReference>
<dbReference type="FunFam" id="2.10.25.10:FF:000037">
    <property type="entry name" value="Signal peptide, CUB domain and EGF-like domain-containing 2"/>
    <property type="match status" value="1"/>
</dbReference>
<comment type="subcellular location">
    <subcellularLocation>
        <location evidence="1">Cell membrane</location>
        <topology evidence="1">Single-pass type I membrane protein</topology>
    </subcellularLocation>
    <subcellularLocation>
        <location evidence="21">Endosome lumen</location>
    </subcellularLocation>
    <subcellularLocation>
        <location evidence="20">Membrane</location>
        <location evidence="20">Coated pit</location>
    </subcellularLocation>
</comment>
<dbReference type="InterPro" id="IPR036034">
    <property type="entry name" value="PDZ_sf"/>
</dbReference>
<dbReference type="InterPro" id="IPR009030">
    <property type="entry name" value="Growth_fac_rcpt_cys_sf"/>
</dbReference>
<feature type="repeat" description="LDL-receptor class B" evidence="24">
    <location>
        <begin position="763"/>
        <end position="810"/>
    </location>
</feature>
<dbReference type="FunFam" id="2.10.25.10:FF:000240">
    <property type="entry name" value="Vitamin K-dependent protein S"/>
    <property type="match status" value="2"/>
</dbReference>
<dbReference type="InterPro" id="IPR004172">
    <property type="entry name" value="L27_dom"/>
</dbReference>
<dbReference type="Pfam" id="PF00058">
    <property type="entry name" value="Ldl_recept_b"/>
    <property type="match status" value="9"/>
</dbReference>
<feature type="disulfide bond" evidence="22">
    <location>
        <begin position="213"/>
        <end position="228"/>
    </location>
</feature>
<dbReference type="PANTHER" id="PTHR22722">
    <property type="entry name" value="LOW-DENSITY LIPOPROTEIN RECEPTOR-RELATED PROTEIN 2-RELATED"/>
    <property type="match status" value="1"/>
</dbReference>
<feature type="domain" description="L27" evidence="28">
    <location>
        <begin position="3351"/>
        <end position="3408"/>
    </location>
</feature>
<feature type="disulfide bond" evidence="22">
    <location>
        <begin position="72"/>
        <end position="84"/>
    </location>
</feature>
<dbReference type="Gene3D" id="4.10.400.10">
    <property type="entry name" value="Low-density Lipoprotein Receptor"/>
    <property type="match status" value="25"/>
</dbReference>
<evidence type="ECO:0000256" key="18">
    <source>
        <dbReference type="ARBA" id="ARBA00023176"/>
    </source>
</evidence>
<feature type="disulfide bond" evidence="22">
    <location>
        <begin position="2482"/>
        <end position="2500"/>
    </location>
</feature>
<evidence type="ECO:0000256" key="6">
    <source>
        <dbReference type="ARBA" id="ARBA00022536"/>
    </source>
</evidence>
<dbReference type="PRINTS" id="PR00261">
    <property type="entry name" value="LDLRECEPTOR"/>
</dbReference>
<comment type="caution">
    <text evidence="22">Lacks conserved residue(s) required for the propagation of feature annotation.</text>
</comment>
<keyword evidence="17" id="KW-0675">Receptor</keyword>
<dbReference type="PROSITE" id="PS00010">
    <property type="entry name" value="ASX_HYDROXYL"/>
    <property type="match status" value="1"/>
</dbReference>
<feature type="repeat" description="LDL-receptor class B" evidence="24">
    <location>
        <begin position="2077"/>
        <end position="2119"/>
    </location>
</feature>
<dbReference type="Gene3D" id="2.30.30.40">
    <property type="entry name" value="SH3 Domains"/>
    <property type="match status" value="1"/>
</dbReference>
<keyword evidence="13" id="KW-0106">Calcium</keyword>
<feature type="domain" description="PDZ" evidence="27">
    <location>
        <begin position="3427"/>
        <end position="3493"/>
    </location>
</feature>
<dbReference type="GO" id="GO:0031904">
    <property type="term" value="C:endosome lumen"/>
    <property type="evidence" value="ECO:0007669"/>
    <property type="project" value="UniProtKB-SubCell"/>
</dbReference>
<dbReference type="GO" id="GO:0006898">
    <property type="term" value="P:receptor-mediated endocytosis"/>
    <property type="evidence" value="ECO:0007669"/>
    <property type="project" value="TreeGrafter"/>
</dbReference>
<keyword evidence="16 22" id="KW-1015">Disulfide bond</keyword>
<keyword evidence="14" id="KW-1133">Transmembrane helix</keyword>
<evidence type="ECO:0000256" key="8">
    <source>
        <dbReference type="ARBA" id="ARBA00022583"/>
    </source>
</evidence>
<evidence type="ECO:0000256" key="2">
    <source>
        <dbReference type="ARBA" id="ARBA00007014"/>
    </source>
</evidence>
<keyword evidence="4 23" id="KW-0728">SH3 domain</keyword>
<dbReference type="SMART" id="SM00326">
    <property type="entry name" value="SH3"/>
    <property type="match status" value="1"/>
</dbReference>
<feature type="disulfide bond" evidence="22">
    <location>
        <begin position="1580"/>
        <end position="1592"/>
    </location>
</feature>
<evidence type="ECO:0000256" key="16">
    <source>
        <dbReference type="ARBA" id="ARBA00023157"/>
    </source>
</evidence>
<dbReference type="PROSITE" id="PS50068">
    <property type="entry name" value="LDLRA_2"/>
    <property type="match status" value="26"/>
</dbReference>
<dbReference type="InterPro" id="IPR036892">
    <property type="entry name" value="L27_dom_sf"/>
</dbReference>
<comment type="similarity">
    <text evidence="2">Belongs to the MAGUK family.</text>
</comment>
<feature type="disulfide bond" evidence="22">
    <location>
        <begin position="1831"/>
        <end position="1843"/>
    </location>
</feature>
<keyword evidence="15" id="KW-0472">Membrane</keyword>
<name>A0A8X7X3R7_POLSE</name>
<dbReference type="CDD" id="cd06799">
    <property type="entry name" value="PDZ_MPP3-MPP4-MPP7-like"/>
    <property type="match status" value="1"/>
</dbReference>
<keyword evidence="10" id="KW-0732">Signal</keyword>
<dbReference type="Gene3D" id="1.10.287.650">
    <property type="entry name" value="L27 domain"/>
    <property type="match status" value="1"/>
</dbReference>
<comment type="caution">
    <text evidence="29">The sequence shown here is derived from an EMBL/GenBank/DDBJ whole genome shotgun (WGS) entry which is preliminary data.</text>
</comment>
<feature type="disulfide bond" evidence="22">
    <location>
        <begin position="194"/>
        <end position="206"/>
    </location>
</feature>
<dbReference type="InterPro" id="IPR026823">
    <property type="entry name" value="cEGF"/>
</dbReference>
<dbReference type="InterPro" id="IPR001478">
    <property type="entry name" value="PDZ"/>
</dbReference>
<dbReference type="InterPro" id="IPR056588">
    <property type="entry name" value="EGF_LRP2"/>
</dbReference>
<evidence type="ECO:0000256" key="14">
    <source>
        <dbReference type="ARBA" id="ARBA00022989"/>
    </source>
</evidence>
<evidence type="ECO:0000256" key="11">
    <source>
        <dbReference type="ARBA" id="ARBA00022737"/>
    </source>
</evidence>
<feature type="disulfide bond" evidence="22">
    <location>
        <begin position="2434"/>
        <end position="2446"/>
    </location>
</feature>
<feature type="disulfide bond" evidence="22">
    <location>
        <begin position="1621"/>
        <end position="1633"/>
    </location>
</feature>
<dbReference type="Pfam" id="PF24468">
    <property type="entry name" value="EGF_LRP2"/>
    <property type="match status" value="1"/>
</dbReference>
<evidence type="ECO:0000256" key="20">
    <source>
        <dbReference type="ARBA" id="ARBA00037878"/>
    </source>
</evidence>
<evidence type="ECO:0000256" key="10">
    <source>
        <dbReference type="ARBA" id="ARBA00022729"/>
    </source>
</evidence>
<feature type="disulfide bond" evidence="22">
    <location>
        <begin position="79"/>
        <end position="97"/>
    </location>
</feature>
<feature type="disulfide bond" evidence="22">
    <location>
        <begin position="2687"/>
        <end position="2705"/>
    </location>
</feature>
<gene>
    <name evidence="29" type="primary">Lrp2_3</name>
    <name evidence="29" type="ORF">GTO96_0010800</name>
</gene>
<feature type="repeat" description="LDL-receptor class B" evidence="24">
    <location>
        <begin position="2990"/>
        <end position="3033"/>
    </location>
</feature>
<feature type="disulfide bond" evidence="22">
    <location>
        <begin position="1702"/>
        <end position="1714"/>
    </location>
</feature>
<evidence type="ECO:0000259" key="25">
    <source>
        <dbReference type="PROSITE" id="PS50002"/>
    </source>
</evidence>
<evidence type="ECO:0000256" key="13">
    <source>
        <dbReference type="ARBA" id="ARBA00022837"/>
    </source>
</evidence>
<feature type="repeat" description="LDL-receptor class B" evidence="24">
    <location>
        <begin position="1082"/>
        <end position="1125"/>
    </location>
</feature>
<feature type="repeat" description="LDL-receptor class B" evidence="24">
    <location>
        <begin position="444"/>
        <end position="486"/>
    </location>
</feature>
<evidence type="ECO:0000256" key="7">
    <source>
        <dbReference type="ARBA" id="ARBA00022553"/>
    </source>
</evidence>
<dbReference type="InterPro" id="IPR011042">
    <property type="entry name" value="6-blade_b-propeller_TolB-like"/>
</dbReference>
<feature type="repeat" description="LDL-receptor class B" evidence="24">
    <location>
        <begin position="3035"/>
        <end position="3077"/>
    </location>
</feature>
<feature type="disulfide bond" evidence="22">
    <location>
        <begin position="2636"/>
        <end position="2648"/>
    </location>
</feature>
<dbReference type="PROSITE" id="PS00856">
    <property type="entry name" value="GUANYLATE_KINASE_1"/>
    <property type="match status" value="1"/>
</dbReference>
<dbReference type="PROSITE" id="PS50106">
    <property type="entry name" value="PDZ"/>
    <property type="match status" value="1"/>
</dbReference>
<feature type="disulfide bond" evidence="22">
    <location>
        <begin position="1877"/>
        <end position="1895"/>
    </location>
</feature>
<evidence type="ECO:0000259" key="28">
    <source>
        <dbReference type="PROSITE" id="PS51022"/>
    </source>
</evidence>
<dbReference type="PROSITE" id="PS50052">
    <property type="entry name" value="GUANYLATE_KINASE_2"/>
    <property type="match status" value="1"/>
</dbReference>
<dbReference type="SUPFAM" id="SSF52540">
    <property type="entry name" value="P-loop containing nucleoside triphosphate hydrolases"/>
    <property type="match status" value="1"/>
</dbReference>
<evidence type="ECO:0000259" key="26">
    <source>
        <dbReference type="PROSITE" id="PS50052"/>
    </source>
</evidence>
<feature type="disulfide bond" evidence="22">
    <location>
        <begin position="1932"/>
        <end position="1947"/>
    </location>
</feature>
<dbReference type="FunFam" id="2.120.10.30:FF:000008">
    <property type="entry name" value="Low-density lipoprotein receptor-related protein 4"/>
    <property type="match status" value="1"/>
</dbReference>
<dbReference type="InterPro" id="IPR018097">
    <property type="entry name" value="EGF_Ca-bd_CS"/>
</dbReference>
<dbReference type="InterPro" id="IPR036055">
    <property type="entry name" value="LDL_receptor-like_sf"/>
</dbReference>
<feature type="repeat" description="LDL-receptor class B" evidence="24">
    <location>
        <begin position="2171"/>
        <end position="2214"/>
    </location>
</feature>
<dbReference type="Gene3D" id="4.10.1220.10">
    <property type="entry name" value="EGF-type module"/>
    <property type="match status" value="1"/>
</dbReference>
<dbReference type="InterPro" id="IPR002172">
    <property type="entry name" value="LDrepeatLR_classA_rpt"/>
</dbReference>
<feature type="domain" description="SH3" evidence="25">
    <location>
        <begin position="3491"/>
        <end position="3561"/>
    </location>
</feature>
<dbReference type="PROSITE" id="PS51120">
    <property type="entry name" value="LDLRB"/>
    <property type="match status" value="15"/>
</dbReference>
<keyword evidence="18" id="KW-0168">Coated pit</keyword>
<keyword evidence="12" id="KW-0967">Endosome</keyword>
<evidence type="ECO:0000256" key="1">
    <source>
        <dbReference type="ARBA" id="ARBA00004251"/>
    </source>
</evidence>
<accession>A0A8X7X3R7</accession>
<dbReference type="SUPFAM" id="SSF63825">
    <property type="entry name" value="YWTD domain"/>
    <property type="match status" value="6"/>
</dbReference>
<evidence type="ECO:0000313" key="30">
    <source>
        <dbReference type="Proteomes" id="UP000886611"/>
    </source>
</evidence>
<dbReference type="Proteomes" id="UP000886611">
    <property type="component" value="Unassembled WGS sequence"/>
</dbReference>
<dbReference type="FunFam" id="2.120.10.30:FF:000241">
    <property type="entry name" value="Low-density lipoprotein receptor-related protein 6"/>
    <property type="match status" value="5"/>
</dbReference>
<dbReference type="PROSITE" id="PS01186">
    <property type="entry name" value="EGF_2"/>
    <property type="match status" value="4"/>
</dbReference>
<dbReference type="GO" id="GO:0043235">
    <property type="term" value="C:receptor complex"/>
    <property type="evidence" value="ECO:0007669"/>
    <property type="project" value="TreeGrafter"/>
</dbReference>
<feature type="disulfide bond" evidence="22">
    <location>
        <begin position="51"/>
        <end position="66"/>
    </location>
</feature>
<dbReference type="Pfam" id="PF07653">
    <property type="entry name" value="SH3_2"/>
    <property type="match status" value="1"/>
</dbReference>
<feature type="repeat" description="LDL-receptor class B" evidence="24">
    <location>
        <begin position="811"/>
        <end position="852"/>
    </location>
</feature>
<dbReference type="CDD" id="cd00054">
    <property type="entry name" value="EGF_CA"/>
    <property type="match status" value="2"/>
</dbReference>
<feature type="disulfide bond" evidence="22">
    <location>
        <begin position="2400"/>
        <end position="2418"/>
    </location>
</feature>
<feature type="disulfide bond" evidence="22">
    <location>
        <begin position="1751"/>
        <end position="1769"/>
    </location>
</feature>
<feature type="repeat" description="LDL-receptor class B" evidence="24">
    <location>
        <begin position="401"/>
        <end position="443"/>
    </location>
</feature>
<dbReference type="FunFam" id="4.10.400.10:FF:000108">
    <property type="entry name" value="Low-density lipoprotein receptor-related protein 2"/>
    <property type="match status" value="1"/>
</dbReference>
<sequence length="3854" mass="430881">MCIPQSWRCDGLEDCADGSDEDNCPTKGPVYCREGFFSCENGYCVPISWLCDTVNDCGDGSDERNCNFTGTCRPGQFLCPDHRCISNAFVCDGDLDCIDGSDEKNCEFRCTTSQFACASGDQCIHFSYRCDGVFDCRDHSDEMHCPTRHPGMCHDHEFQCQGDGLCIPEEWECDRHPDCRDGSDEHNRCPVPTCRPNYFLCDNGNCVSQSWVCDGENDCRDMSDEKDCPAPPFQCANNQWKCPSEDMCIPNDKLCNGQRDCPYGEDESPTCNEDDCAVNNGGCTDGCIQGPFGAQCTCPAGFQLLNDSKTCMDIDECQIPGSCSQFCVNERGSYRCYCDEGYTLEPDGRVCKATDPREALLFITRRNQILSNSIRANPNVILSVINDGINIGTIDFDTATDTIFWADTSQKMIWSALRNGTDRKLIFYSGVTLTENIAVDWVGRNLYWIDSVLDTIEVSTLDGRHRTVLLSENITSPRGLALDPRNHTNVMFWMDWGQNPRIERASMDGLMRRVILTHKLYWPNGLTIDYPTKRLYFADAYLDYIDSCDYDGLNRQQVLAGDLVVQHPHSITIFEDHIYWTERYSNQVIRANKWHGGNKTVVMPNVYEPLGLVVDHPVRQPKDRSPFLMTVRDTSIVGIPLDPNNTNDNAMTPVSSISHGWDLDFDDAEDFVYWVEKPGAIHRVKSDGTNRTEFAPAALIGSPSGLAFDWIGRMMYYTNPTSQTIEVIRVDGEQHYRKTIIGNTGKPEGSGQPVGIALDPARGKLYWTDQGTESGVPPKVGSADMDGSNLRNLFTDNLMRVEFICVDISERRLYWGVASTGVIETGNVDGSGRRTVVSDLSHPWGLAVHQKYLYYTDVDYEVIERVDKGSGAGLVVMRSNVPNVRGLRVYYRDKSAGETNGCSNNNGGCQQLCLAKDGGQRSCGCTTGFVPTPDGLSCVEYESFAVVSTYKTIRGFHINSSDHSEAMVPISGQNRYAIKLDVHVPSGFVYWADNYANSNFHSGIWRVKTDGSWYTPIVTSGVGDKGIQGLAVDWVAGNVYFTNAYSSQTYVEILRLNTTYRLVLLKSSVDRPQDIAVSPRLRFLFWTDGGQTPKIERALLDGTNRTVLASSSISTPTGLAVDYTNDFLYWTDDSLDMISSMRYDGTQRQIIRYGSRYPTPAGVSIFGNNMIWVDRNLKKIFQASKQAGNTDSPDVIRDNLSDLRDVVVFDPHVQPISANLVGFNPCLEDNGRCQQFCFAIPGQEAAKCGCAHGSILSNGVSCGSSLDEYLIYATDYSVNSARLDPDDHSLPFTAAMTGYGTVALDFDFDDKKVYFTQSSGVGRSRISYISTTASSSPPITVASDLGDPAGIAYDWIHRRLYVSDYNNQSILSMSLEGKNRTYIAHVPSPRAIIVDPCKGYMYWTDWSSHAKIERATLGGNFRVPIINSSLVWPSGLTLDYEDGLLYWADTYLKTIERSSLTGANRQVIVGKAFYPFAMTVYQQHIFWTDWDTRSIYRANKDDGSGLTALLRNIQYRPHDIHISTPSRQQKCGSACEQFNGGCSHVCVSGPSGAECQCPSEGRWYLANNGKDCVKDEGARCGEGQFTCLTGQCISERWKCNGYKDCADNSDELERVCAFHTCSPMDFTCDNGRCVPYAFRCDHFNDCGDYSDEVGCAFPTCNPSTEFTCSNGRCISQQFVCDGINHCLDNQTSDEINCRTRTCEPDKHQCDSGKCIPSFWVCDGLADCLDGSDEPPSCEELVETCHPEQFTCTNGHCIPASMVCDGNNDCGDMSDEHSDRHCDEVTCRPDEFTCPLPWYSGPRCIPKSYVCDGERDCSNAADELQNCTTRQCHANEFRCANGLCIPLHFRCDRHNDCGDGSDEKGCTYPSCSASQFTCQNGMCIPSAFICDGDNDCWDNSDELDSLCLTPVPTCAPGQFHCSSGECIDLHKVCNGQNDCSDMSDERRCGVDECADVAVSQCAQNCTNTLTSYYCSCWPGYRLMPDGKACEDIDECSETPAICSQICENSVGSFHCKCASGYIREPDGHTCRHNSPVQPYLLFSNGYYIRNLTTDGGSLSIVLQGLTNGVALDFDHYEQRLYWIDVGEGKIERMFFNGTGRETVIDHNVPQPEGLAIDWVGRKMYWTDATIGAIHVSELDGRFRRKLISDCVGPNHTYCFERPQAVAVNPKLGWLYWTDWGQKAFIGRAGMDGQDRSAIITTKIEWPYGLTIDYTTDKIFFTDAHLDYLEYANMDGSNRHIAISGGIPYCYALTLFEDMVYWTDWNTKTIETAHKYTGAGRLSMMNITHKPNDIHVYHPYRQPRGKNPCDDKPEAESCSHLCLIAGGGRKATCECPDHFIGIFVGFKVQCVPDCSSTQFRCADNEKCIPIWWKCDKQKDCRDGSDEPTTCPVRFCPRGQFQCYDGNCTSSNSICNGLRDCPDGSDEDPVLCTNHRCEENQFQCNNKQCIPLSWHCNGNRECSDGSDEDPQQCQSKTCSPREFQCKNGYCISQAYVCDMEDDCGDHSDEPYDECVRRRCDEHTEFSCKTNYRCIPQWQVCDGYNNCLDSSDEKGCEELSCDPLGDFRCENHLCIPLRYRCDGNNDCGDGSDEKNCSPRLCSESEFRCDNQMCIPGVWVCNHNDDCGDNSDERDCEYRPCLPGYFQCSSGHCIPSALECDGHGDCLDYSDETSCPTRFPGGAWCPAFMFECNNHVCIQNNWLCDGFDDCGDNTDEDPHTCSSFPCSPPERFVCNNKKCIHSILVCDQVDNCGDNSDESLELYFGPNRTCKENACKQNCTDLSGIGFICSCKPGYVVDPKNPLSCNDINECDIYATCSQECKNLKGSYECRCAEGYREVGSGHECAANGPPPVLLLMESVRIRKFNLQTTKYEDYIAEEERVGAVDCDWDHNGTGYSMVYFTVEAKGSIPGAIKRAYLSDVDDGSNNLVITVNLNLTNVVKPDGIAVDWVGRNVYWTDARTKRIEVALLDGRYRKFLISSDLEQPTAIAVNPKLGLMYWTDWGASPKIESAWMDGQERKVLVDQIQGWPTGLTIDYANNDRVYWSDSKDNFIESMFSSGEDRRLVLHGDLKNPFSINVFEDHIYWFSKEKGDVFRQNKFGRGAKVKLLTVGPWLSHFSVYQQQRHSPASVPNRCKGDCSHLCLLRPGGYTCACPQGSSFNPGSSTKCDAASVPPPFMPPPCLCRNGATCYLDDNLAKCNFMRRNAGTEDEEGFANVSYSQHNEPSVSIEKTSSVSTDAVAAEGGHLNFDNPSYTPQSPLGLGATAPASTSAKCLGYVPCVLWVVLLEVGPPAMHCPINMEEWVGLHETLALLTSQLHPDANRKEDMGFLKDVFSEKSLSYLMKIHEKLRQYERQSPTPVLHSAASLADDVAEELQSGPMSVDEKELLQLLTGPHLKAVLTVHDTVAQKNFDPVLPPLPDDFEDELEEESVKIVRLVKNKEPLGATIRRDESTGAIVVARIMRGGAADRSGLVHVGDELREVNGVSIVQKRPDEISQILVFMRALFDYIPLEDKATPCQEAGLPFKKGDILQVVSQDDQTWWQAKRVGDHNLRAGLIPSKQFQERRLAYRIKMGTLQTPCSPRRPLSGLRRSFRLSRKERQAAQNEAKQTEPAEPEILSYEEVTQYQMHPSERPRLVILIGSLGARINELKQKVIAEDPQHYGVAVPHTTRPKKSQEKEGVEYHFVSKQTFEGDVQNNKFVEHGEYKDNLYGTSLEAIRSVLTKNKLCLVDVQPEALKILRTEEFKPYVIFVKPRLLEGRRRRSAGAGEQVGTYGGTRELKRMRDWTGWAKRSSDAQHLMYEEEQQEMRQSAIFIEEQYGHLVDKVLVKDDLSNACLELKSILERLEREPLWVPVSWVRP</sequence>
<feature type="repeat" description="LDL-receptor class B" evidence="24">
    <location>
        <begin position="1443"/>
        <end position="1484"/>
    </location>
</feature>
<keyword evidence="5" id="KW-1003">Cell membrane</keyword>
<dbReference type="Pfam" id="PF02828">
    <property type="entry name" value="L27"/>
    <property type="match status" value="2"/>
</dbReference>
<feature type="disulfide bond" evidence="22">
    <location>
        <begin position="1838"/>
        <end position="1856"/>
    </location>
</feature>
<feature type="non-terminal residue" evidence="29">
    <location>
        <position position="1"/>
    </location>
</feature>
<proteinExistence type="inferred from homology"/>
<keyword evidence="11" id="KW-0677">Repeat</keyword>
<dbReference type="GO" id="GO:0016324">
    <property type="term" value="C:apical plasma membrane"/>
    <property type="evidence" value="ECO:0007669"/>
    <property type="project" value="TreeGrafter"/>
</dbReference>
<dbReference type="FunFam" id="4.10.400.10:FF:000002">
    <property type="entry name" value="Low-density lipoprotein receptor-related protein 1"/>
    <property type="match status" value="1"/>
</dbReference>
<dbReference type="InterPro" id="IPR049883">
    <property type="entry name" value="NOTCH1_EGF-like"/>
</dbReference>
<reference evidence="29 30" key="1">
    <citation type="journal article" date="2021" name="Cell">
        <title>Tracing the genetic footprints of vertebrate landing in non-teleost ray-finned fishes.</title>
        <authorList>
            <person name="Bi X."/>
            <person name="Wang K."/>
            <person name="Yang L."/>
            <person name="Pan H."/>
            <person name="Jiang H."/>
            <person name="Wei Q."/>
            <person name="Fang M."/>
            <person name="Yu H."/>
            <person name="Zhu C."/>
            <person name="Cai Y."/>
            <person name="He Y."/>
            <person name="Gan X."/>
            <person name="Zeng H."/>
            <person name="Yu D."/>
            <person name="Zhu Y."/>
            <person name="Jiang H."/>
            <person name="Qiu Q."/>
            <person name="Yang H."/>
            <person name="Zhang Y.E."/>
            <person name="Wang W."/>
            <person name="Zhu M."/>
            <person name="He S."/>
            <person name="Zhang G."/>
        </authorList>
    </citation>
    <scope>NUCLEOTIDE SEQUENCE [LARGE SCALE GENOMIC DNA]</scope>
    <source>
        <strain evidence="29">Bchr_013</strain>
    </source>
</reference>
<evidence type="ECO:0000256" key="19">
    <source>
        <dbReference type="ARBA" id="ARBA00023180"/>
    </source>
</evidence>
<keyword evidence="8" id="KW-0254">Endocytosis</keyword>
<dbReference type="Pfam" id="PF00625">
    <property type="entry name" value="Guanylate_kin"/>
    <property type="match status" value="1"/>
</dbReference>
<dbReference type="SMART" id="SM00179">
    <property type="entry name" value="EGF_CA"/>
    <property type="match status" value="7"/>
</dbReference>
<feature type="disulfide bond" evidence="22">
    <location>
        <begin position="2616"/>
        <end position="2631"/>
    </location>
</feature>
<feature type="disulfide bond" evidence="22">
    <location>
        <begin position="130"/>
        <end position="145"/>
    </location>
</feature>
<dbReference type="FunFam" id="4.10.400.10:FF:000034">
    <property type="entry name" value="Low-density lipoprotein receptor-related protein 2"/>
    <property type="match status" value="2"/>
</dbReference>